<proteinExistence type="predicted"/>
<dbReference type="InterPro" id="IPR013766">
    <property type="entry name" value="Thioredoxin_domain"/>
</dbReference>
<dbReference type="eggNOG" id="COG0526">
    <property type="taxonomic scope" value="Bacteria"/>
</dbReference>
<dbReference type="FunCoup" id="B2A241">
    <property type="interactions" value="197"/>
</dbReference>
<dbReference type="InParanoid" id="B2A241"/>
<dbReference type="CDD" id="cd02966">
    <property type="entry name" value="TlpA_like_family"/>
    <property type="match status" value="1"/>
</dbReference>
<protein>
    <submittedName>
        <fullName evidence="2">Redoxin domain protein</fullName>
    </submittedName>
</protein>
<dbReference type="AlphaFoldDB" id="B2A241"/>
<dbReference type="Gene3D" id="3.40.30.10">
    <property type="entry name" value="Glutaredoxin"/>
    <property type="match status" value="1"/>
</dbReference>
<dbReference type="InterPro" id="IPR050553">
    <property type="entry name" value="Thioredoxin_ResA/DsbE_sf"/>
</dbReference>
<dbReference type="GO" id="GO:0016491">
    <property type="term" value="F:oxidoreductase activity"/>
    <property type="evidence" value="ECO:0007669"/>
    <property type="project" value="InterPro"/>
</dbReference>
<organism evidence="2 3">
    <name type="scientific">Natranaerobius thermophilus (strain ATCC BAA-1301 / DSM 18059 / JW/NM-WN-LF)</name>
    <dbReference type="NCBI Taxonomy" id="457570"/>
    <lineage>
        <taxon>Bacteria</taxon>
        <taxon>Bacillati</taxon>
        <taxon>Bacillota</taxon>
        <taxon>Clostridia</taxon>
        <taxon>Natranaerobiales</taxon>
        <taxon>Natranaerobiaceae</taxon>
        <taxon>Natranaerobius</taxon>
    </lineage>
</organism>
<dbReference type="RefSeq" id="WP_012447721.1">
    <property type="nucleotide sequence ID" value="NC_010718.1"/>
</dbReference>
<dbReference type="PROSITE" id="PS51352">
    <property type="entry name" value="THIOREDOXIN_2"/>
    <property type="match status" value="1"/>
</dbReference>
<dbReference type="GO" id="GO:0016209">
    <property type="term" value="F:antioxidant activity"/>
    <property type="evidence" value="ECO:0007669"/>
    <property type="project" value="InterPro"/>
</dbReference>
<dbReference type="SUPFAM" id="SSF52833">
    <property type="entry name" value="Thioredoxin-like"/>
    <property type="match status" value="1"/>
</dbReference>
<dbReference type="KEGG" id="nth:Nther_1263"/>
<dbReference type="Pfam" id="PF00578">
    <property type="entry name" value="AhpC-TSA"/>
    <property type="match status" value="1"/>
</dbReference>
<accession>B2A241</accession>
<dbReference type="InterPro" id="IPR000866">
    <property type="entry name" value="AhpC/TSA"/>
</dbReference>
<reference evidence="2 3" key="1">
    <citation type="submission" date="2008-04" db="EMBL/GenBank/DDBJ databases">
        <title>Complete sequence of chromosome of Natranaerobius thermophilus JW/NM-WN-LF.</title>
        <authorList>
            <consortium name="US DOE Joint Genome Institute"/>
            <person name="Copeland A."/>
            <person name="Lucas S."/>
            <person name="Lapidus A."/>
            <person name="Glavina del Rio T."/>
            <person name="Dalin E."/>
            <person name="Tice H."/>
            <person name="Bruce D."/>
            <person name="Goodwin L."/>
            <person name="Pitluck S."/>
            <person name="Chertkov O."/>
            <person name="Brettin T."/>
            <person name="Detter J.C."/>
            <person name="Han C."/>
            <person name="Kuske C.R."/>
            <person name="Schmutz J."/>
            <person name="Larimer F."/>
            <person name="Land M."/>
            <person name="Hauser L."/>
            <person name="Kyrpides N."/>
            <person name="Lykidis A."/>
            <person name="Mesbah N.M."/>
            <person name="Wiegel J."/>
        </authorList>
    </citation>
    <scope>NUCLEOTIDE SEQUENCE [LARGE SCALE GENOMIC DNA]</scope>
    <source>
        <strain evidence="3">ATCC BAA-1301 / DSM 18059 / JW/NM-WN-LF</strain>
    </source>
</reference>
<evidence type="ECO:0000313" key="3">
    <source>
        <dbReference type="Proteomes" id="UP000001683"/>
    </source>
</evidence>
<evidence type="ECO:0000259" key="1">
    <source>
        <dbReference type="PROSITE" id="PS51352"/>
    </source>
</evidence>
<reference evidence="2 3" key="2">
    <citation type="journal article" date="2011" name="J. Bacteriol.">
        <title>Complete genome sequence of the anaerobic, halophilic alkalithermophile Natranaerobius thermophilus JW/NM-WN-LF.</title>
        <authorList>
            <person name="Zhao B."/>
            <person name="Mesbah N.M."/>
            <person name="Dalin E."/>
            <person name="Goodwin L."/>
            <person name="Nolan M."/>
            <person name="Pitluck S."/>
            <person name="Chertkov O."/>
            <person name="Brettin T.S."/>
            <person name="Han J."/>
            <person name="Larimer F.W."/>
            <person name="Land M.L."/>
            <person name="Hauser L."/>
            <person name="Kyrpides N."/>
            <person name="Wiegel J."/>
        </authorList>
    </citation>
    <scope>NUCLEOTIDE SEQUENCE [LARGE SCALE GENOMIC DNA]</scope>
    <source>
        <strain evidence="3">ATCC BAA-1301 / DSM 18059 / JW/NM-WN-LF</strain>
    </source>
</reference>
<dbReference type="Proteomes" id="UP000001683">
    <property type="component" value="Chromosome"/>
</dbReference>
<keyword evidence="3" id="KW-1185">Reference proteome</keyword>
<feature type="domain" description="Thioredoxin" evidence="1">
    <location>
        <begin position="39"/>
        <end position="195"/>
    </location>
</feature>
<dbReference type="STRING" id="457570.Nther_1263"/>
<evidence type="ECO:0000313" key="2">
    <source>
        <dbReference type="EMBL" id="ACB84846.1"/>
    </source>
</evidence>
<gene>
    <name evidence="2" type="ordered locus">Nther_1263</name>
</gene>
<dbReference type="PANTHER" id="PTHR42852">
    <property type="entry name" value="THIOL:DISULFIDE INTERCHANGE PROTEIN DSBE"/>
    <property type="match status" value="1"/>
</dbReference>
<dbReference type="HOGENOM" id="CLU_042529_11_4_9"/>
<dbReference type="OrthoDB" id="9809733at2"/>
<dbReference type="PANTHER" id="PTHR42852:SF13">
    <property type="entry name" value="PROTEIN DIPZ"/>
    <property type="match status" value="1"/>
</dbReference>
<dbReference type="InterPro" id="IPR036249">
    <property type="entry name" value="Thioredoxin-like_sf"/>
</dbReference>
<sequence>MFLKKSLLIILLLVLMTGSFLLSGCNPDILLDDEKEAKEEEEKETNDFEFEGTDDDLDEVEFEVSSHTLQNLDGDEVTVPDDLEDIVLIKFWQSTCPLCLEEMDATQKLHDQVKEDDDMGIYTINVMEDPDEITSFMENEGYKFPVLFDSDGDMTEDYQVVGFPVQYLVNQDQEVLFVKPGPMTFEEMESLLQQK</sequence>
<dbReference type="EMBL" id="CP001034">
    <property type="protein sequence ID" value="ACB84846.1"/>
    <property type="molecule type" value="Genomic_DNA"/>
</dbReference>
<name>B2A241_NATTJ</name>
<dbReference type="PROSITE" id="PS51257">
    <property type="entry name" value="PROKAR_LIPOPROTEIN"/>
    <property type="match status" value="1"/>
</dbReference>